<name>Q08NM0_STIAD</name>
<reference evidence="1 2" key="1">
    <citation type="submission" date="2006-04" db="EMBL/GenBank/DDBJ databases">
        <authorList>
            <person name="Nierman W.C."/>
        </authorList>
    </citation>
    <scope>NUCLEOTIDE SEQUENCE [LARGE SCALE GENOMIC DNA]</scope>
    <source>
        <strain evidence="1 2">DW4/3-1</strain>
    </source>
</reference>
<gene>
    <name evidence="1" type="ORF">STIAU_4736</name>
</gene>
<sequence>MPEDGFLQGAGASIVEIARVGQHRLGEPEAPQRRGAPLLAIRDPVRTAIRESRSHVVQQQV</sequence>
<dbReference type="EMBL" id="AAMD01000278">
    <property type="protein sequence ID" value="EAU62073.1"/>
    <property type="molecule type" value="Genomic_DNA"/>
</dbReference>
<dbReference type="Proteomes" id="UP000032702">
    <property type="component" value="Unassembled WGS sequence"/>
</dbReference>
<evidence type="ECO:0000313" key="2">
    <source>
        <dbReference type="Proteomes" id="UP000032702"/>
    </source>
</evidence>
<feature type="non-terminal residue" evidence="1">
    <location>
        <position position="61"/>
    </location>
</feature>
<dbReference type="AlphaFoldDB" id="Q08NM0"/>
<protein>
    <submittedName>
        <fullName evidence="1">Uncharacterized protein</fullName>
    </submittedName>
</protein>
<proteinExistence type="predicted"/>
<accession>Q08NM0</accession>
<comment type="caution">
    <text evidence="1">The sequence shown here is derived from an EMBL/GenBank/DDBJ whole genome shotgun (WGS) entry which is preliminary data.</text>
</comment>
<organism evidence="1 2">
    <name type="scientific">Stigmatella aurantiaca (strain DW4/3-1)</name>
    <dbReference type="NCBI Taxonomy" id="378806"/>
    <lineage>
        <taxon>Bacteria</taxon>
        <taxon>Pseudomonadati</taxon>
        <taxon>Myxococcota</taxon>
        <taxon>Myxococcia</taxon>
        <taxon>Myxococcales</taxon>
        <taxon>Cystobacterineae</taxon>
        <taxon>Archangiaceae</taxon>
        <taxon>Stigmatella</taxon>
    </lineage>
</organism>
<evidence type="ECO:0000313" key="1">
    <source>
        <dbReference type="EMBL" id="EAU62073.1"/>
    </source>
</evidence>